<feature type="compositionally biased region" description="Pro residues" evidence="1">
    <location>
        <begin position="160"/>
        <end position="200"/>
    </location>
</feature>
<feature type="region of interest" description="Disordered" evidence="1">
    <location>
        <begin position="160"/>
        <end position="261"/>
    </location>
</feature>
<reference evidence="2 3" key="1">
    <citation type="journal article" date="2016" name="Nat. Commun.">
        <title>Thousands of microbial genomes shed light on interconnected biogeochemical processes in an aquifer system.</title>
        <authorList>
            <person name="Anantharaman K."/>
            <person name="Brown C.T."/>
            <person name="Hug L.A."/>
            <person name="Sharon I."/>
            <person name="Castelle C.J."/>
            <person name="Probst A.J."/>
            <person name="Thomas B.C."/>
            <person name="Singh A."/>
            <person name="Wilkins M.J."/>
            <person name="Karaoz U."/>
            <person name="Brodie E.L."/>
            <person name="Williams K.H."/>
            <person name="Hubbard S.S."/>
            <person name="Banfield J.F."/>
        </authorList>
    </citation>
    <scope>NUCLEOTIDE SEQUENCE [LARGE SCALE GENOMIC DNA]</scope>
</reference>
<protein>
    <submittedName>
        <fullName evidence="2">Uncharacterized protein</fullName>
    </submittedName>
</protein>
<dbReference type="Proteomes" id="UP000178977">
    <property type="component" value="Unassembled WGS sequence"/>
</dbReference>
<dbReference type="AlphaFoldDB" id="A0A1G2LC36"/>
<feature type="compositionally biased region" description="Low complexity" evidence="1">
    <location>
        <begin position="404"/>
        <end position="415"/>
    </location>
</feature>
<proteinExistence type="predicted"/>
<feature type="compositionally biased region" description="Pro residues" evidence="1">
    <location>
        <begin position="416"/>
        <end position="429"/>
    </location>
</feature>
<dbReference type="STRING" id="1802281.A3A44_03125"/>
<evidence type="ECO:0000313" key="3">
    <source>
        <dbReference type="Proteomes" id="UP000178977"/>
    </source>
</evidence>
<name>A0A1G2LC36_9BACT</name>
<comment type="caution">
    <text evidence="2">The sequence shown here is derived from an EMBL/GenBank/DDBJ whole genome shotgun (WGS) entry which is preliminary data.</text>
</comment>
<organism evidence="2 3">
    <name type="scientific">Candidatus Sungbacteria bacterium RIFCSPLOWO2_01_FULL_60_25</name>
    <dbReference type="NCBI Taxonomy" id="1802281"/>
    <lineage>
        <taxon>Bacteria</taxon>
        <taxon>Candidatus Sungiibacteriota</taxon>
    </lineage>
</organism>
<feature type="compositionally biased region" description="Basic and acidic residues" evidence="1">
    <location>
        <begin position="510"/>
        <end position="519"/>
    </location>
</feature>
<feature type="compositionally biased region" description="Pro residues" evidence="1">
    <location>
        <begin position="560"/>
        <end position="573"/>
    </location>
</feature>
<dbReference type="EMBL" id="MHQT01000042">
    <property type="protein sequence ID" value="OHA08369.1"/>
    <property type="molecule type" value="Genomic_DNA"/>
</dbReference>
<accession>A0A1G2LC36</accession>
<feature type="region of interest" description="Disordered" evidence="1">
    <location>
        <begin position="363"/>
        <end position="600"/>
    </location>
</feature>
<feature type="compositionally biased region" description="Basic and acidic residues" evidence="1">
    <location>
        <begin position="589"/>
        <end position="600"/>
    </location>
</feature>
<gene>
    <name evidence="2" type="ORF">A3A44_03125</name>
</gene>
<evidence type="ECO:0000256" key="1">
    <source>
        <dbReference type="SAM" id="MobiDB-lite"/>
    </source>
</evidence>
<feature type="compositionally biased region" description="Low complexity" evidence="1">
    <location>
        <begin position="545"/>
        <end position="559"/>
    </location>
</feature>
<evidence type="ECO:0000313" key="2">
    <source>
        <dbReference type="EMBL" id="OHA08369.1"/>
    </source>
</evidence>
<sequence length="600" mass="63344">MPAALQDNWKEFIVRYKNLPADAQSIFFSEDIEQALRSIAVEARLPAAGTGVLADHVSHLLLGVLTPAEFAPRLARELGTDAARTESICRAVNEQVLSRARGTLQQQYGTDYESVILSGVTGAQAAPADLPRRRETLKPIAPPPVPPPISYPIPPAIIPKPAPLPPPPPPVPPPPPQPQPVVHQTPPPPASHPAPPPPPSVTILEPHPVAPPFPSKPPAAPPPPAAPAPAVPPPAPQFRPVVIPEPQLPPTPPPTEPTTPTADAADIIQKHYGTLPPAVRDAVRNIPIDQILRNIGKEQQLTVEQMGKMAEGVMRFIAGKASQEEFLDTLLEDIFGGFRQKSAVVSQEINAKIFSPIRKSLRVTTAEPTPAPKPPSTDSTGSPQASSGQAPLLPRPETPLASLSPKPTGASSAPAPSTPPKPIPAPATPPSTSSGQAAPPPQKTPSEPEPWIIYPLRSLHPSPMSQDKNLAWPAPSVPRELPDRPGWGDAYPPLDREVIPPIRPEILGQIRDRGEERGMEPPPNLPTAPAQSASDETPKPIESSPAVAKAPAAPAAVQAPIPPPPPASEPAPPAARTIKTDPLPPARNPSHDPYREAPDE</sequence>
<feature type="compositionally biased region" description="Pro residues" evidence="1">
    <location>
        <begin position="208"/>
        <end position="237"/>
    </location>
</feature>
<feature type="compositionally biased region" description="Pro residues" evidence="1">
    <location>
        <begin position="246"/>
        <end position="257"/>
    </location>
</feature>